<evidence type="ECO:0000313" key="1">
    <source>
        <dbReference type="EMBL" id="ADI36118.1"/>
    </source>
</evidence>
<keyword evidence="2" id="KW-1185">Reference proteome</keyword>
<sequence>MLTGSTSDLSNINPLDNVEGCFIYCPAKETARVRDYLNNKQYQYKESPAIYAEFTEFILMNINYRDWINLKRELASDQMPTSSVNDRMSLSPTIMEVPELGDLSVIKVQGLEGSTYKPFTMYAGKLNVYDSSLIDKVNDLKTANASNTFNVLTNLSEIKTAINEKQFTADLASITVDNTDVINVLNNIVTLLNNIAETQQNILSKIPTLESI</sequence>
<reference evidence="1 2" key="1">
    <citation type="submission" date="2010-05" db="EMBL/GenBank/DDBJ databases">
        <title>Complete sequence of Methanococcus voltae A3.</title>
        <authorList>
            <consortium name="US DOE Joint Genome Institute"/>
            <person name="Lucas S."/>
            <person name="Copeland A."/>
            <person name="Lapidus A."/>
            <person name="Cheng J.-F."/>
            <person name="Bruce D."/>
            <person name="Goodwin L."/>
            <person name="Pitluck S."/>
            <person name="Lowry S."/>
            <person name="Clum A."/>
            <person name="Land M."/>
            <person name="Hauser L."/>
            <person name="Kyrpides N."/>
            <person name="Mikhailova N."/>
            <person name="Whitman W.B."/>
            <person name="Woyke T."/>
        </authorList>
    </citation>
    <scope>NUCLEOTIDE SEQUENCE [LARGE SCALE GENOMIC DNA]</scope>
    <source>
        <strain evidence="2">ATCC BAA-1334 / A3</strain>
    </source>
</reference>
<dbReference type="HOGENOM" id="CLU_1297516_0_0_2"/>
<dbReference type="KEGG" id="mvo:Mvol_0458"/>
<gene>
    <name evidence="1" type="ordered locus">Mvol_0458</name>
</gene>
<protein>
    <submittedName>
        <fullName evidence="1">Uncharacterized protein</fullName>
    </submittedName>
</protein>
<dbReference type="STRING" id="456320.Mvol_0458"/>
<dbReference type="InParanoid" id="D7DSK8"/>
<accession>D7DSK8</accession>
<organism evidence="1 2">
    <name type="scientific">Methanococcus voltae (strain ATCC BAA-1334 / A3)</name>
    <dbReference type="NCBI Taxonomy" id="456320"/>
    <lineage>
        <taxon>Archaea</taxon>
        <taxon>Methanobacteriati</taxon>
        <taxon>Methanobacteriota</taxon>
        <taxon>Methanomada group</taxon>
        <taxon>Methanococci</taxon>
        <taxon>Methanococcales</taxon>
        <taxon>Methanococcaceae</taxon>
        <taxon>Methanococcus</taxon>
    </lineage>
</organism>
<name>D7DSK8_METV3</name>
<proteinExistence type="predicted"/>
<dbReference type="AlphaFoldDB" id="D7DSK8"/>
<dbReference type="Proteomes" id="UP000007722">
    <property type="component" value="Chromosome"/>
</dbReference>
<evidence type="ECO:0000313" key="2">
    <source>
        <dbReference type="Proteomes" id="UP000007722"/>
    </source>
</evidence>
<dbReference type="EMBL" id="CP002057">
    <property type="protein sequence ID" value="ADI36118.1"/>
    <property type="molecule type" value="Genomic_DNA"/>
</dbReference>